<name>A2Q4Z3_MEDTR</name>
<dbReference type="InterPro" id="IPR002156">
    <property type="entry name" value="RNaseH_domain"/>
</dbReference>
<organism evidence="2">
    <name type="scientific">Medicago truncatula</name>
    <name type="common">Barrel medic</name>
    <name type="synonym">Medicago tribuloides</name>
    <dbReference type="NCBI Taxonomy" id="3880"/>
    <lineage>
        <taxon>Eukaryota</taxon>
        <taxon>Viridiplantae</taxon>
        <taxon>Streptophyta</taxon>
        <taxon>Embryophyta</taxon>
        <taxon>Tracheophyta</taxon>
        <taxon>Spermatophyta</taxon>
        <taxon>Magnoliopsida</taxon>
        <taxon>eudicotyledons</taxon>
        <taxon>Gunneridae</taxon>
        <taxon>Pentapetalae</taxon>
        <taxon>rosids</taxon>
        <taxon>fabids</taxon>
        <taxon>Fabales</taxon>
        <taxon>Fabaceae</taxon>
        <taxon>Papilionoideae</taxon>
        <taxon>50 kb inversion clade</taxon>
        <taxon>NPAAA clade</taxon>
        <taxon>Hologalegina</taxon>
        <taxon>IRL clade</taxon>
        <taxon>Trifolieae</taxon>
        <taxon>Medicago</taxon>
    </lineage>
</organism>
<dbReference type="Pfam" id="PF13456">
    <property type="entry name" value="RVT_3"/>
    <property type="match status" value="1"/>
</dbReference>
<reference evidence="2" key="1">
    <citation type="submission" date="2005-04" db="EMBL/GenBank/DDBJ databases">
        <authorList>
            <person name="Town C.D."/>
        </authorList>
    </citation>
    <scope>NUCLEOTIDE SEQUENCE</scope>
</reference>
<dbReference type="AlphaFoldDB" id="A2Q4Z3"/>
<dbReference type="PANTHER" id="PTHR47074:SF48">
    <property type="entry name" value="POLYNUCLEOTIDYL TRANSFERASE, RIBONUCLEASE H-LIKE SUPERFAMILY PROTEIN"/>
    <property type="match status" value="1"/>
</dbReference>
<dbReference type="GO" id="GO:0003676">
    <property type="term" value="F:nucleic acid binding"/>
    <property type="evidence" value="ECO:0007669"/>
    <property type="project" value="InterPro"/>
</dbReference>
<evidence type="ECO:0000259" key="1">
    <source>
        <dbReference type="Pfam" id="PF13456"/>
    </source>
</evidence>
<dbReference type="Gene3D" id="3.30.420.10">
    <property type="entry name" value="Ribonuclease H-like superfamily/Ribonuclease H"/>
    <property type="match status" value="1"/>
</dbReference>
<keyword evidence="2" id="KW-0808">Transferase</keyword>
<dbReference type="GO" id="GO:0004523">
    <property type="term" value="F:RNA-DNA hybrid ribonuclease activity"/>
    <property type="evidence" value="ECO:0007669"/>
    <property type="project" value="InterPro"/>
</dbReference>
<protein>
    <submittedName>
        <fullName evidence="2">Polynucleotidyl transferase, Ribonuclease H fold</fullName>
    </submittedName>
</protein>
<feature type="domain" description="RNase H type-1" evidence="1">
    <location>
        <begin position="5"/>
        <end position="113"/>
    </location>
</feature>
<accession>A2Q4Z3</accession>
<proteinExistence type="predicted"/>
<dbReference type="InterPro" id="IPR052929">
    <property type="entry name" value="RNase_H-like_EbsB-rel"/>
</dbReference>
<dbReference type="EMBL" id="AC157893">
    <property type="protein sequence ID" value="ABN08693.1"/>
    <property type="molecule type" value="Genomic_DNA"/>
</dbReference>
<evidence type="ECO:0000313" key="2">
    <source>
        <dbReference type="EMBL" id="ABN08693.1"/>
    </source>
</evidence>
<sequence>MNKVGIGMCFHDDAGDFVLAKKSWFSPLCDVNIGEVVGLHTILKWTSHLQFDNVDLALDSKKVVDAFRRCVGDSSEFGCIIVECRQLFQSRFQNSHVEFNRRQANGITYELAHIAPHNARSLTYDDVPSFI</sequence>
<reference evidence="2" key="2">
    <citation type="submission" date="2007-03" db="EMBL/GenBank/DDBJ databases">
        <authorList>
            <consortium name="The International Medicago Genome Annotation Group"/>
        </authorList>
    </citation>
    <scope>NUCLEOTIDE SEQUENCE</scope>
</reference>
<dbReference type="GO" id="GO:0016740">
    <property type="term" value="F:transferase activity"/>
    <property type="evidence" value="ECO:0007669"/>
    <property type="project" value="UniProtKB-KW"/>
</dbReference>
<gene>
    <name evidence="2" type="ORF">MtrDRAFT_AC157893g32v2</name>
</gene>
<dbReference type="InterPro" id="IPR036397">
    <property type="entry name" value="RNaseH_sf"/>
</dbReference>
<dbReference type="PANTHER" id="PTHR47074">
    <property type="entry name" value="BNAC02G40300D PROTEIN"/>
    <property type="match status" value="1"/>
</dbReference>